<evidence type="ECO:0000256" key="1">
    <source>
        <dbReference type="SAM" id="MobiDB-lite"/>
    </source>
</evidence>
<name>A0A5N6UWE5_ASPTM</name>
<dbReference type="AlphaFoldDB" id="A0A5N6UWE5"/>
<feature type="region of interest" description="Disordered" evidence="1">
    <location>
        <begin position="1"/>
        <end position="66"/>
    </location>
</feature>
<proteinExistence type="predicted"/>
<dbReference type="Proteomes" id="UP000326950">
    <property type="component" value="Unassembled WGS sequence"/>
</dbReference>
<gene>
    <name evidence="2" type="ORF">BDV40DRAFT_299864</name>
</gene>
<dbReference type="EMBL" id="ML738622">
    <property type="protein sequence ID" value="KAE8162985.1"/>
    <property type="molecule type" value="Genomic_DNA"/>
</dbReference>
<organism evidence="2 3">
    <name type="scientific">Aspergillus tamarii</name>
    <dbReference type="NCBI Taxonomy" id="41984"/>
    <lineage>
        <taxon>Eukaryota</taxon>
        <taxon>Fungi</taxon>
        <taxon>Dikarya</taxon>
        <taxon>Ascomycota</taxon>
        <taxon>Pezizomycotina</taxon>
        <taxon>Eurotiomycetes</taxon>
        <taxon>Eurotiomycetidae</taxon>
        <taxon>Eurotiales</taxon>
        <taxon>Aspergillaceae</taxon>
        <taxon>Aspergillus</taxon>
        <taxon>Aspergillus subgen. Circumdati</taxon>
    </lineage>
</organism>
<sequence length="213" mass="22434">MSNSIFPGNVPSYRFSSGPVTTAPPDLSKVTTTSQAPTPETSGDNTSRKSSDMRESGSIRLTPMVGHEKSLVNEGAVTEMVRQSLAGYTSQPWLNKETPRTTAVATGAITASISVSDIVPSREPGTSTERPIELLSSARMASPSVSSLAVDTLSRGTPAALPVTSNIFRTSASTTVARPDRDYSCSSQRPIARSIASHNDASYITGTPQLNSR</sequence>
<accession>A0A5N6UWE5</accession>
<feature type="compositionally biased region" description="Polar residues" evidence="1">
    <location>
        <begin position="29"/>
        <end position="45"/>
    </location>
</feature>
<evidence type="ECO:0000313" key="3">
    <source>
        <dbReference type="Proteomes" id="UP000326950"/>
    </source>
</evidence>
<protein>
    <submittedName>
        <fullName evidence="2">Uncharacterized protein</fullName>
    </submittedName>
</protein>
<evidence type="ECO:0000313" key="2">
    <source>
        <dbReference type="EMBL" id="KAE8162985.1"/>
    </source>
</evidence>
<keyword evidence="3" id="KW-1185">Reference proteome</keyword>
<feature type="compositionally biased region" description="Basic and acidic residues" evidence="1">
    <location>
        <begin position="46"/>
        <end position="57"/>
    </location>
</feature>
<reference evidence="2 3" key="1">
    <citation type="submission" date="2019-04" db="EMBL/GenBank/DDBJ databases">
        <title>Friends and foes A comparative genomics study of 23 Aspergillus species from section Flavi.</title>
        <authorList>
            <consortium name="DOE Joint Genome Institute"/>
            <person name="Kjaerbolling I."/>
            <person name="Vesth T."/>
            <person name="Frisvad J.C."/>
            <person name="Nybo J.L."/>
            <person name="Theobald S."/>
            <person name="Kildgaard S."/>
            <person name="Isbrandt T."/>
            <person name="Kuo A."/>
            <person name="Sato A."/>
            <person name="Lyhne E.K."/>
            <person name="Kogle M.E."/>
            <person name="Wiebenga A."/>
            <person name="Kun R.S."/>
            <person name="Lubbers R.J."/>
            <person name="Makela M.R."/>
            <person name="Barry K."/>
            <person name="Chovatia M."/>
            <person name="Clum A."/>
            <person name="Daum C."/>
            <person name="Haridas S."/>
            <person name="He G."/>
            <person name="LaButti K."/>
            <person name="Lipzen A."/>
            <person name="Mondo S."/>
            <person name="Riley R."/>
            <person name="Salamov A."/>
            <person name="Simmons B.A."/>
            <person name="Magnuson J.K."/>
            <person name="Henrissat B."/>
            <person name="Mortensen U.H."/>
            <person name="Larsen T.O."/>
            <person name="Devries R.P."/>
            <person name="Grigoriev I.V."/>
            <person name="Machida M."/>
            <person name="Baker S.E."/>
            <person name="Andersen M.R."/>
        </authorList>
    </citation>
    <scope>NUCLEOTIDE SEQUENCE [LARGE SCALE GENOMIC DNA]</scope>
    <source>
        <strain evidence="2 3">CBS 117626</strain>
    </source>
</reference>